<dbReference type="PROSITE" id="PS50001">
    <property type="entry name" value="SH2"/>
    <property type="match status" value="1"/>
</dbReference>
<feature type="compositionally biased region" description="Basic and acidic residues" evidence="6">
    <location>
        <begin position="786"/>
        <end position="795"/>
    </location>
</feature>
<feature type="region of interest" description="Disordered" evidence="6">
    <location>
        <begin position="764"/>
        <end position="800"/>
    </location>
</feature>
<dbReference type="PANTHER" id="PTHR22950">
    <property type="entry name" value="AMINO ACID TRANSPORTER"/>
    <property type="match status" value="1"/>
</dbReference>
<feature type="region of interest" description="Disordered" evidence="6">
    <location>
        <begin position="347"/>
        <end position="380"/>
    </location>
</feature>
<dbReference type="VEuPathDB" id="FungiDB:PYU1_G002509"/>
<feature type="domain" description="SH2" evidence="8">
    <location>
        <begin position="433"/>
        <end position="503"/>
    </location>
</feature>
<evidence type="ECO:0000313" key="10">
    <source>
        <dbReference type="Proteomes" id="UP000019132"/>
    </source>
</evidence>
<dbReference type="SMART" id="SM00175">
    <property type="entry name" value="RAB"/>
    <property type="match status" value="1"/>
</dbReference>
<organism evidence="9 10">
    <name type="scientific">Globisporangium ultimum (strain ATCC 200006 / CBS 805.95 / DAOM BR144)</name>
    <name type="common">Pythium ultimum</name>
    <dbReference type="NCBI Taxonomy" id="431595"/>
    <lineage>
        <taxon>Eukaryota</taxon>
        <taxon>Sar</taxon>
        <taxon>Stramenopiles</taxon>
        <taxon>Oomycota</taxon>
        <taxon>Peronosporomycetes</taxon>
        <taxon>Pythiales</taxon>
        <taxon>Pythiaceae</taxon>
        <taxon>Globisporangium</taxon>
    </lineage>
</organism>
<feature type="transmembrane region" description="Helical" evidence="7">
    <location>
        <begin position="1038"/>
        <end position="1060"/>
    </location>
</feature>
<keyword evidence="4 7" id="KW-0472">Membrane</keyword>
<feature type="transmembrane region" description="Helical" evidence="7">
    <location>
        <begin position="854"/>
        <end position="873"/>
    </location>
</feature>
<dbReference type="PRINTS" id="PR00449">
    <property type="entry name" value="RASTRNSFRMNG"/>
</dbReference>
<dbReference type="SMART" id="SM00173">
    <property type="entry name" value="RAS"/>
    <property type="match status" value="1"/>
</dbReference>
<dbReference type="PANTHER" id="PTHR22950:SF681">
    <property type="entry name" value="SH2 DOMAIN-CONTAINING PROTEIN"/>
    <property type="match status" value="1"/>
</dbReference>
<feature type="compositionally biased region" description="Low complexity" evidence="6">
    <location>
        <begin position="18"/>
        <end position="29"/>
    </location>
</feature>
<dbReference type="Gene3D" id="3.30.505.10">
    <property type="entry name" value="SH2 domain"/>
    <property type="match status" value="1"/>
</dbReference>
<dbReference type="GO" id="GO:0005525">
    <property type="term" value="F:GTP binding"/>
    <property type="evidence" value="ECO:0007669"/>
    <property type="project" value="InterPro"/>
</dbReference>
<keyword evidence="2 7" id="KW-0812">Transmembrane</keyword>
<evidence type="ECO:0000256" key="6">
    <source>
        <dbReference type="SAM" id="MobiDB-lite"/>
    </source>
</evidence>
<name>K3WC21_GLOUD</name>
<feature type="compositionally biased region" description="Low complexity" evidence="6">
    <location>
        <begin position="558"/>
        <end position="585"/>
    </location>
</feature>
<dbReference type="GO" id="GO:0003924">
    <property type="term" value="F:GTPase activity"/>
    <property type="evidence" value="ECO:0007669"/>
    <property type="project" value="InterPro"/>
</dbReference>
<keyword evidence="10" id="KW-1185">Reference proteome</keyword>
<dbReference type="GO" id="GO:0016020">
    <property type="term" value="C:membrane"/>
    <property type="evidence" value="ECO:0007669"/>
    <property type="project" value="UniProtKB-SubCell"/>
</dbReference>
<dbReference type="HOGENOM" id="CLU_273909_0_0_1"/>
<feature type="transmembrane region" description="Helical" evidence="7">
    <location>
        <begin position="1252"/>
        <end position="1275"/>
    </location>
</feature>
<feature type="transmembrane region" description="Helical" evidence="7">
    <location>
        <begin position="899"/>
        <end position="919"/>
    </location>
</feature>
<dbReference type="Pfam" id="PF00071">
    <property type="entry name" value="Ras"/>
    <property type="match status" value="1"/>
</dbReference>
<proteinExistence type="predicted"/>
<sequence length="1283" mass="141672">MATTNPSARPRGAHDDGPAATAAPASSPARQDPHGRAAPGFGQSLAQEVDNATVKWMKMISSTFLGENAGSSLLTNTLFSRRQPALTADYSQDGAAAPRRGKNGLDETRELKIALVGGSAVGKTSIVRRWLQRSYPAQYSPTIGVDVHSMPFTHKNERVLLHIWDVSSAEIDASASALHALLCEDLDGIFFVFNVHRVSSIAAVDKWRHSLAKYVSAKEIPFFLLSHKADLLQKRVMTSDDIASYARNAGYKGWMWTVGKSNFGENDKHPAVMEALERMIEFIIKARDLADQARATKDTNPQGIFSSAHTSVPLEVVQTDDALHQFSASLLRIPTKAITTIPRDDNVAASSVEKPDKASVEKEVKPPQSQQKHRSGKSAAMTATTDYGGNWILGNNKGVYLRATNDSFVANDETEDEERAARDRVNDELAWQFFAGSIDRTRTEAILSGKDEGTFLLRRKDAQTLILSYVGSTAQMHHVLIEYANQKYHIGSSKTSQAAFPTLWKCLRSVRKYAFRGLIFTRNVDFRVVNKEELSLATMGHVGGVEVAQAIPVTPSIWRTRTRSSSSNSLGDKSASSTPTTATNARKPRLVSGLQANQEQVTVPPKTHVDELSATFYDQLSERLSHLALHESSSDDDDDVTALVKMVAREKAELQQRGRSVSSAANDVETQWRQLVKSMESWNRIVMNLELRALKTRGWMEGMRLLSTSNGAEANGDSCEHKLHAHRSPHELPLDTEHEPFLDGGDAGEDDDVMETNVRKKHLLEVNSRKNGRNGYAAKQPPADAEQERRLDSSHSAHFHASVNNTRTARAPTSIREKLSIAAVIVHLCKGNIGPGAMSLPYGFSRTGIYAAPIYFVIVALVSVYNMDLLLYCKKMVGPNTLMSFGDVGREILGPKGKLLIDVFLVGTQLGICCVYFTFVATNIHVVLPEKLQSVIHERQLILAIFPILLLLSWVRTLKRITPFSGLANVAVVSGIAIVFYYSLDYYASPSKPRLEPIHVDWTEFPQFYGTAVYSFEGIGLILPIQNEMKDPHLFPRVLALCMLLILLLFLVIGELPTIAFGRITNGSMTAVLHDYCQGWGVTMANAMLAFACMLSFPIQFYPAIEVLEKSLSRPGSLMRPAALPHTALRHIHLEQQHSDHHHSHRLPIASTRSSSAERPPPMVTARPPPREQHLYLPRCVERAFRMSQYECNRTIFRSMICTSLMVIAICIPDVGLLISLFGAVGSSMLAIIIPPVLYMKLHKGSLSLPSYMLHYGIVVFGILGMIAGTLQALAQVMESLFQ</sequence>
<dbReference type="InterPro" id="IPR027417">
    <property type="entry name" value="P-loop_NTPase"/>
</dbReference>
<dbReference type="InterPro" id="IPR036860">
    <property type="entry name" value="SH2_dom_sf"/>
</dbReference>
<dbReference type="eggNOG" id="KOG1304">
    <property type="taxonomic scope" value="Eukaryota"/>
</dbReference>
<feature type="transmembrane region" description="Helical" evidence="7">
    <location>
        <begin position="939"/>
        <end position="955"/>
    </location>
</feature>
<dbReference type="PROSITE" id="PS51421">
    <property type="entry name" value="RAS"/>
    <property type="match status" value="1"/>
</dbReference>
<evidence type="ECO:0000256" key="7">
    <source>
        <dbReference type="SAM" id="Phobius"/>
    </source>
</evidence>
<reference evidence="10" key="2">
    <citation type="submission" date="2010-04" db="EMBL/GenBank/DDBJ databases">
        <authorList>
            <person name="Buell R."/>
            <person name="Hamilton J."/>
            <person name="Hostetler J."/>
        </authorList>
    </citation>
    <scope>NUCLEOTIDE SEQUENCE [LARGE SCALE GENOMIC DNA]</scope>
    <source>
        <strain evidence="10">DAOM:BR144</strain>
    </source>
</reference>
<evidence type="ECO:0000256" key="1">
    <source>
        <dbReference type="ARBA" id="ARBA00004141"/>
    </source>
</evidence>
<evidence type="ECO:0000256" key="4">
    <source>
        <dbReference type="ARBA" id="ARBA00023136"/>
    </source>
</evidence>
<feature type="region of interest" description="Disordered" evidence="6">
    <location>
        <begin position="558"/>
        <end position="605"/>
    </location>
</feature>
<protein>
    <recommendedName>
        <fullName evidence="8">SH2 domain-containing protein</fullName>
    </recommendedName>
</protein>
<keyword evidence="5" id="KW-0727">SH2 domain</keyword>
<evidence type="ECO:0000313" key="9">
    <source>
        <dbReference type="EnsemblProtists" id="PYU1_T002512"/>
    </source>
</evidence>
<comment type="subcellular location">
    <subcellularLocation>
        <location evidence="1">Membrane</location>
        <topology evidence="1">Multi-pass membrane protein</topology>
    </subcellularLocation>
</comment>
<feature type="transmembrane region" description="Helical" evidence="7">
    <location>
        <begin position="967"/>
        <end position="988"/>
    </location>
</feature>
<feature type="transmembrane region" description="Helical" evidence="7">
    <location>
        <begin position="1080"/>
        <end position="1105"/>
    </location>
</feature>
<evidence type="ECO:0000256" key="2">
    <source>
        <dbReference type="ARBA" id="ARBA00022692"/>
    </source>
</evidence>
<evidence type="ECO:0000259" key="8">
    <source>
        <dbReference type="PROSITE" id="PS50001"/>
    </source>
</evidence>
<dbReference type="InterPro" id="IPR013057">
    <property type="entry name" value="AA_transpt_TM"/>
</dbReference>
<dbReference type="CDD" id="cd00173">
    <property type="entry name" value="SH2"/>
    <property type="match status" value="1"/>
</dbReference>
<reference evidence="9" key="3">
    <citation type="submission" date="2014-11" db="UniProtKB">
        <authorList>
            <consortium name="EnsemblProtists"/>
        </authorList>
    </citation>
    <scope>IDENTIFICATION</scope>
    <source>
        <strain evidence="9">DAOM BR144</strain>
    </source>
</reference>
<evidence type="ECO:0000256" key="3">
    <source>
        <dbReference type="ARBA" id="ARBA00022989"/>
    </source>
</evidence>
<dbReference type="PROSITE" id="PS51419">
    <property type="entry name" value="RAB"/>
    <property type="match status" value="1"/>
</dbReference>
<accession>K3WC21</accession>
<dbReference type="SUPFAM" id="SSF52540">
    <property type="entry name" value="P-loop containing nucleoside triphosphate hydrolases"/>
    <property type="match status" value="1"/>
</dbReference>
<dbReference type="GO" id="GO:0015179">
    <property type="term" value="F:L-amino acid transmembrane transporter activity"/>
    <property type="evidence" value="ECO:0007669"/>
    <property type="project" value="TreeGrafter"/>
</dbReference>
<feature type="region of interest" description="Disordered" evidence="6">
    <location>
        <begin position="1138"/>
        <end position="1168"/>
    </location>
</feature>
<dbReference type="InParanoid" id="K3WC21"/>
<dbReference type="InterPro" id="IPR000980">
    <property type="entry name" value="SH2"/>
</dbReference>
<dbReference type="Gene3D" id="3.40.50.300">
    <property type="entry name" value="P-loop containing nucleotide triphosphate hydrolases"/>
    <property type="match status" value="1"/>
</dbReference>
<feature type="compositionally biased region" description="Basic and acidic residues" evidence="6">
    <location>
        <begin position="353"/>
        <end position="365"/>
    </location>
</feature>
<dbReference type="Pfam" id="PF01490">
    <property type="entry name" value="Aa_trans"/>
    <property type="match status" value="1"/>
</dbReference>
<feature type="transmembrane region" description="Helical" evidence="7">
    <location>
        <begin position="1218"/>
        <end position="1240"/>
    </location>
</feature>
<feature type="region of interest" description="Disordered" evidence="6">
    <location>
        <begin position="1"/>
        <end position="41"/>
    </location>
</feature>
<dbReference type="InterPro" id="IPR001806">
    <property type="entry name" value="Small_GTPase"/>
</dbReference>
<dbReference type="EnsemblProtists" id="PYU1_T002512">
    <property type="protein sequence ID" value="PYU1_T002512"/>
    <property type="gene ID" value="PYU1_G002509"/>
</dbReference>
<dbReference type="SUPFAM" id="SSF55550">
    <property type="entry name" value="SH2 domain"/>
    <property type="match status" value="1"/>
</dbReference>
<dbReference type="eggNOG" id="KOG4423">
    <property type="taxonomic scope" value="Eukaryota"/>
</dbReference>
<feature type="transmembrane region" description="Helical" evidence="7">
    <location>
        <begin position="1195"/>
        <end position="1212"/>
    </location>
</feature>
<feature type="transmembrane region" description="Helical" evidence="7">
    <location>
        <begin position="1008"/>
        <end position="1026"/>
    </location>
</feature>
<dbReference type="Pfam" id="PF00017">
    <property type="entry name" value="SH2"/>
    <property type="match status" value="1"/>
</dbReference>
<dbReference type="Proteomes" id="UP000019132">
    <property type="component" value="Unassembled WGS sequence"/>
</dbReference>
<reference evidence="10" key="1">
    <citation type="journal article" date="2010" name="Genome Biol.">
        <title>Genome sequence of the necrotrophic plant pathogen Pythium ultimum reveals original pathogenicity mechanisms and effector repertoire.</title>
        <authorList>
            <person name="Levesque C.A."/>
            <person name="Brouwer H."/>
            <person name="Cano L."/>
            <person name="Hamilton J.P."/>
            <person name="Holt C."/>
            <person name="Huitema E."/>
            <person name="Raffaele S."/>
            <person name="Robideau G.P."/>
            <person name="Thines M."/>
            <person name="Win J."/>
            <person name="Zerillo M.M."/>
            <person name="Beakes G.W."/>
            <person name="Boore J.L."/>
            <person name="Busam D."/>
            <person name="Dumas B."/>
            <person name="Ferriera S."/>
            <person name="Fuerstenberg S.I."/>
            <person name="Gachon C.M."/>
            <person name="Gaulin E."/>
            <person name="Govers F."/>
            <person name="Grenville-Briggs L."/>
            <person name="Horner N."/>
            <person name="Hostetler J."/>
            <person name="Jiang R.H."/>
            <person name="Johnson J."/>
            <person name="Krajaejun T."/>
            <person name="Lin H."/>
            <person name="Meijer H.J."/>
            <person name="Moore B."/>
            <person name="Morris P."/>
            <person name="Phuntmart V."/>
            <person name="Puiu D."/>
            <person name="Shetty J."/>
            <person name="Stajich J.E."/>
            <person name="Tripathy S."/>
            <person name="Wawra S."/>
            <person name="van West P."/>
            <person name="Whitty B.R."/>
            <person name="Coutinho P.M."/>
            <person name="Henrissat B."/>
            <person name="Martin F."/>
            <person name="Thomas P.D."/>
            <person name="Tyler B.M."/>
            <person name="De Vries R.P."/>
            <person name="Kamoun S."/>
            <person name="Yandell M."/>
            <person name="Tisserat N."/>
            <person name="Buell C.R."/>
        </authorList>
    </citation>
    <scope>NUCLEOTIDE SEQUENCE</scope>
    <source>
        <strain evidence="10">DAOM:BR144</strain>
    </source>
</reference>
<keyword evidence="3 7" id="KW-1133">Transmembrane helix</keyword>
<dbReference type="OMA" id="MVIAICI"/>
<dbReference type="STRING" id="431595.K3WC21"/>
<evidence type="ECO:0000256" key="5">
    <source>
        <dbReference type="PROSITE-ProRule" id="PRU00191"/>
    </source>
</evidence>